<protein>
    <submittedName>
        <fullName evidence="1">Uncharacterized protein</fullName>
    </submittedName>
</protein>
<dbReference type="Proteomes" id="UP000434850">
    <property type="component" value="Unassembled WGS sequence"/>
</dbReference>
<dbReference type="OrthoDB" id="798509at2"/>
<name>A0A6I4I762_9SPHI</name>
<evidence type="ECO:0000313" key="1">
    <source>
        <dbReference type="EMBL" id="MVN89938.1"/>
    </source>
</evidence>
<keyword evidence="2" id="KW-1185">Reference proteome</keyword>
<gene>
    <name evidence="1" type="ORF">GO816_02260</name>
</gene>
<proteinExistence type="predicted"/>
<dbReference type="AlphaFoldDB" id="A0A6I4I762"/>
<accession>A0A6I4I762</accession>
<comment type="caution">
    <text evidence="1">The sequence shown here is derived from an EMBL/GenBank/DDBJ whole genome shotgun (WGS) entry which is preliminary data.</text>
</comment>
<sequence length="64" mass="6883">MTHEQVIATLKTIADTGKPAGISKEDLQSLRGYNLIAPAEDEKTKAPGFALTKKGRVMLKANSK</sequence>
<organism evidence="1 2">
    <name type="scientific">Mucilaginibacter aquatilis</name>
    <dbReference type="NCBI Taxonomy" id="1517760"/>
    <lineage>
        <taxon>Bacteria</taxon>
        <taxon>Pseudomonadati</taxon>
        <taxon>Bacteroidota</taxon>
        <taxon>Sphingobacteriia</taxon>
        <taxon>Sphingobacteriales</taxon>
        <taxon>Sphingobacteriaceae</taxon>
        <taxon>Mucilaginibacter</taxon>
    </lineage>
</organism>
<dbReference type="EMBL" id="WQLA01000001">
    <property type="protein sequence ID" value="MVN89938.1"/>
    <property type="molecule type" value="Genomic_DNA"/>
</dbReference>
<evidence type="ECO:0000313" key="2">
    <source>
        <dbReference type="Proteomes" id="UP000434850"/>
    </source>
</evidence>
<reference evidence="1 2" key="1">
    <citation type="submission" date="2019-12" db="EMBL/GenBank/DDBJ databases">
        <title>Mucilaginibacter sp. HME9299 genome sequencing and assembly.</title>
        <authorList>
            <person name="Kang H."/>
            <person name="Kim H."/>
            <person name="Joh K."/>
        </authorList>
    </citation>
    <scope>NUCLEOTIDE SEQUENCE [LARGE SCALE GENOMIC DNA]</scope>
    <source>
        <strain evidence="1 2">HME9299</strain>
    </source>
</reference>
<dbReference type="RefSeq" id="WP_157539726.1">
    <property type="nucleotide sequence ID" value="NZ_WQLA01000001.1"/>
</dbReference>